<reference evidence="5 6" key="1">
    <citation type="submission" date="2019-12" db="EMBL/GenBank/DDBJ databases">
        <authorList>
            <person name="Alioto T."/>
            <person name="Alioto T."/>
            <person name="Gomez Garrido J."/>
        </authorList>
    </citation>
    <scope>NUCLEOTIDE SEQUENCE [LARGE SCALE GENOMIC DNA]</scope>
</reference>
<dbReference type="InterPro" id="IPR016024">
    <property type="entry name" value="ARM-type_fold"/>
</dbReference>
<organism evidence="5 6">
    <name type="scientific">Olea europaea subsp. europaea</name>
    <dbReference type="NCBI Taxonomy" id="158383"/>
    <lineage>
        <taxon>Eukaryota</taxon>
        <taxon>Viridiplantae</taxon>
        <taxon>Streptophyta</taxon>
        <taxon>Embryophyta</taxon>
        <taxon>Tracheophyta</taxon>
        <taxon>Spermatophyta</taxon>
        <taxon>Magnoliopsida</taxon>
        <taxon>eudicotyledons</taxon>
        <taxon>Gunneridae</taxon>
        <taxon>Pentapetalae</taxon>
        <taxon>asterids</taxon>
        <taxon>lamiids</taxon>
        <taxon>Lamiales</taxon>
        <taxon>Oleaceae</taxon>
        <taxon>Oleeae</taxon>
        <taxon>Olea</taxon>
    </lineage>
</organism>
<evidence type="ECO:0000256" key="3">
    <source>
        <dbReference type="ARBA" id="ARBA00022737"/>
    </source>
</evidence>
<dbReference type="PANTHER" id="PTHR23316">
    <property type="entry name" value="IMPORTIN ALPHA"/>
    <property type="match status" value="1"/>
</dbReference>
<keyword evidence="6" id="KW-1185">Reference proteome</keyword>
<accession>A0A8S0UAD8</accession>
<evidence type="ECO:0000256" key="1">
    <source>
        <dbReference type="ARBA" id="ARBA00010394"/>
    </source>
</evidence>
<evidence type="ECO:0000256" key="4">
    <source>
        <dbReference type="ARBA" id="ARBA00022927"/>
    </source>
</evidence>
<dbReference type="InterPro" id="IPR011989">
    <property type="entry name" value="ARM-like"/>
</dbReference>
<dbReference type="Pfam" id="PF00514">
    <property type="entry name" value="Arm"/>
    <property type="match status" value="2"/>
</dbReference>
<dbReference type="SUPFAM" id="SSF48371">
    <property type="entry name" value="ARM repeat"/>
    <property type="match status" value="1"/>
</dbReference>
<dbReference type="Proteomes" id="UP000594638">
    <property type="component" value="Unassembled WGS sequence"/>
</dbReference>
<comment type="similarity">
    <text evidence="1">Belongs to the importin alpha family.</text>
</comment>
<dbReference type="SMART" id="SM00185">
    <property type="entry name" value="ARM"/>
    <property type="match status" value="2"/>
</dbReference>
<evidence type="ECO:0000313" key="5">
    <source>
        <dbReference type="EMBL" id="CAA3013715.1"/>
    </source>
</evidence>
<dbReference type="InterPro" id="IPR000225">
    <property type="entry name" value="Armadillo"/>
</dbReference>
<name>A0A8S0UAD8_OLEEU</name>
<dbReference type="GO" id="GO:0015031">
    <property type="term" value="P:protein transport"/>
    <property type="evidence" value="ECO:0007669"/>
    <property type="project" value="UniProtKB-KW"/>
</dbReference>
<comment type="caution">
    <text evidence="5">The sequence shown here is derived from an EMBL/GenBank/DDBJ whole genome shotgun (WGS) entry which is preliminary data.</text>
</comment>
<evidence type="ECO:0000256" key="2">
    <source>
        <dbReference type="ARBA" id="ARBA00022448"/>
    </source>
</evidence>
<sequence>MIETNIIGPLVHLLQNTEFEIKKEVASAISNATSGGTHEQIKYLLSQQCVKLLCDLLVCPDPRFVTVCLEGLESILKFREAKNLGWSGDINLYAQMIDDAEEEERLTSEEGCRLPTREILEFFGVKLNAEKGDQLGGRL</sequence>
<evidence type="ECO:0000313" key="6">
    <source>
        <dbReference type="Proteomes" id="UP000594638"/>
    </source>
</evidence>
<dbReference type="Gene3D" id="1.25.10.10">
    <property type="entry name" value="Leucine-rich Repeat Variant"/>
    <property type="match status" value="1"/>
</dbReference>
<proteinExistence type="inferred from homology"/>
<dbReference type="OrthoDB" id="1935265at2759"/>
<gene>
    <name evidence="5" type="ORF">OLEA9_A011070</name>
</gene>
<keyword evidence="3" id="KW-0677">Repeat</keyword>
<dbReference type="AlphaFoldDB" id="A0A8S0UAD8"/>
<keyword evidence="2" id="KW-0813">Transport</keyword>
<dbReference type="Gramene" id="OE9A011070T1">
    <property type="protein sequence ID" value="OE9A011070C1"/>
    <property type="gene ID" value="OE9A011070"/>
</dbReference>
<protein>
    <submittedName>
        <fullName evidence="5">Importin subunit alpha-2</fullName>
    </submittedName>
</protein>
<keyword evidence="4" id="KW-0653">Protein transport</keyword>
<dbReference type="EMBL" id="CACTIH010007450">
    <property type="protein sequence ID" value="CAA3013715.1"/>
    <property type="molecule type" value="Genomic_DNA"/>
</dbReference>